<dbReference type="GO" id="GO:0005886">
    <property type="term" value="C:plasma membrane"/>
    <property type="evidence" value="ECO:0007669"/>
    <property type="project" value="UniProtKB-SubCell"/>
</dbReference>
<keyword evidence="11" id="KW-1278">Translocase</keyword>
<dbReference type="Gene3D" id="2.40.30.10">
    <property type="entry name" value="Translation factors"/>
    <property type="match status" value="1"/>
</dbReference>
<dbReference type="Pfam" id="PF08021">
    <property type="entry name" value="FAD_binding_9"/>
    <property type="match status" value="1"/>
</dbReference>
<dbReference type="GO" id="GO:0016491">
    <property type="term" value="F:oxidoreductase activity"/>
    <property type="evidence" value="ECO:0007669"/>
    <property type="project" value="InterPro"/>
</dbReference>
<proteinExistence type="inferred from homology"/>
<evidence type="ECO:0000256" key="19">
    <source>
        <dbReference type="SAM" id="Phobius"/>
    </source>
</evidence>
<comment type="cofactor">
    <cofactor evidence="1">
        <name>FAD</name>
        <dbReference type="ChEBI" id="CHEBI:57692"/>
    </cofactor>
</comment>
<feature type="transmembrane region" description="Helical" evidence="19">
    <location>
        <begin position="563"/>
        <end position="588"/>
    </location>
</feature>
<evidence type="ECO:0000313" key="24">
    <source>
        <dbReference type="Proteomes" id="UP000824190"/>
    </source>
</evidence>
<accession>A0A9D1RT14</accession>
<reference evidence="23" key="2">
    <citation type="submission" date="2021-04" db="EMBL/GenBank/DDBJ databases">
        <authorList>
            <person name="Gilroy R."/>
        </authorList>
    </citation>
    <scope>NUCLEOTIDE SEQUENCE</scope>
    <source>
        <strain evidence="23">CHK32-1732</strain>
    </source>
</reference>
<evidence type="ECO:0000256" key="7">
    <source>
        <dbReference type="ARBA" id="ARBA00022692"/>
    </source>
</evidence>
<dbReference type="Pfam" id="PF00664">
    <property type="entry name" value="ABC_membrane"/>
    <property type="match status" value="1"/>
</dbReference>
<dbReference type="GO" id="GO:0016887">
    <property type="term" value="F:ATP hydrolysis activity"/>
    <property type="evidence" value="ECO:0007669"/>
    <property type="project" value="InterPro"/>
</dbReference>
<keyword evidence="6" id="KW-0285">Flavoprotein</keyword>
<dbReference type="InterPro" id="IPR003593">
    <property type="entry name" value="AAA+_ATPase"/>
</dbReference>
<name>A0A9D1RT14_9CORY</name>
<dbReference type="InterPro" id="IPR017871">
    <property type="entry name" value="ABC_transporter-like_CS"/>
</dbReference>
<evidence type="ECO:0000256" key="15">
    <source>
        <dbReference type="ARBA" id="ARBA00023467"/>
    </source>
</evidence>
<dbReference type="Gene3D" id="3.40.50.300">
    <property type="entry name" value="P-loop containing nucleotide triphosphate hydrolases"/>
    <property type="match status" value="1"/>
</dbReference>
<protein>
    <recommendedName>
        <fullName evidence="16">Mycobactin import ATP-binding/permease protein IrtA</fullName>
    </recommendedName>
</protein>
<feature type="domain" description="ABC transporter" evidence="20">
    <location>
        <begin position="619"/>
        <end position="851"/>
    </location>
</feature>
<dbReference type="InterPro" id="IPR017938">
    <property type="entry name" value="Riboflavin_synthase-like_b-brl"/>
</dbReference>
<keyword evidence="8" id="KW-0547">Nucleotide-binding</keyword>
<dbReference type="SUPFAM" id="SSF63380">
    <property type="entry name" value="Riboflavin synthase domain-like"/>
    <property type="match status" value="1"/>
</dbReference>
<comment type="subunit">
    <text evidence="15">Forms a heterodimer with IrtB.</text>
</comment>
<dbReference type="Gene3D" id="3.40.50.80">
    <property type="entry name" value="Nucleotide-binding domain of ferredoxin-NADP reductase (FNR) module"/>
    <property type="match status" value="1"/>
</dbReference>
<dbReference type="AlphaFoldDB" id="A0A9D1RT14"/>
<dbReference type="EMBL" id="DXGC01000091">
    <property type="protein sequence ID" value="HIW92186.1"/>
    <property type="molecule type" value="Genomic_DNA"/>
</dbReference>
<feature type="domain" description="ABC transmembrane type-1" evidence="21">
    <location>
        <begin position="304"/>
        <end position="498"/>
    </location>
</feature>
<comment type="similarity">
    <text evidence="14">Belongs to the ABC transporter superfamily. Siderophore-Fe(3+) uptake transporter (SIUT) (TC 3.A.1.21) family.</text>
</comment>
<evidence type="ECO:0000256" key="10">
    <source>
        <dbReference type="ARBA" id="ARBA00022840"/>
    </source>
</evidence>
<feature type="transmembrane region" description="Helical" evidence="19">
    <location>
        <begin position="301"/>
        <end position="325"/>
    </location>
</feature>
<keyword evidence="9" id="KW-0274">FAD</keyword>
<comment type="caution">
    <text evidence="23">The sequence shown here is derived from an EMBL/GenBank/DDBJ whole genome shotgun (WGS) entry which is preliminary data.</text>
</comment>
<evidence type="ECO:0000256" key="9">
    <source>
        <dbReference type="ARBA" id="ARBA00022827"/>
    </source>
</evidence>
<feature type="transmembrane region" description="Helical" evidence="19">
    <location>
        <begin position="527"/>
        <end position="551"/>
    </location>
</feature>
<evidence type="ECO:0000259" key="20">
    <source>
        <dbReference type="PROSITE" id="PS50893"/>
    </source>
</evidence>
<dbReference type="Pfam" id="PF04954">
    <property type="entry name" value="SIP"/>
    <property type="match status" value="1"/>
</dbReference>
<evidence type="ECO:0000256" key="18">
    <source>
        <dbReference type="SAM" id="MobiDB-lite"/>
    </source>
</evidence>
<organism evidence="23 24">
    <name type="scientific">Candidatus Corynebacterium avicola</name>
    <dbReference type="NCBI Taxonomy" id="2838527"/>
    <lineage>
        <taxon>Bacteria</taxon>
        <taxon>Bacillati</taxon>
        <taxon>Actinomycetota</taxon>
        <taxon>Actinomycetes</taxon>
        <taxon>Mycobacteriales</taxon>
        <taxon>Corynebacteriaceae</taxon>
        <taxon>Corynebacterium</taxon>
    </lineage>
</organism>
<dbReference type="Proteomes" id="UP000824190">
    <property type="component" value="Unassembled WGS sequence"/>
</dbReference>
<dbReference type="InterPro" id="IPR011527">
    <property type="entry name" value="ABC1_TM_dom"/>
</dbReference>
<dbReference type="CDD" id="cd06193">
    <property type="entry name" value="siderophore_interacting"/>
    <property type="match status" value="1"/>
</dbReference>
<evidence type="ECO:0000256" key="2">
    <source>
        <dbReference type="ARBA" id="ARBA00004429"/>
    </source>
</evidence>
<dbReference type="PROSITE" id="PS50929">
    <property type="entry name" value="ABC_TM1F"/>
    <property type="match status" value="1"/>
</dbReference>
<evidence type="ECO:0000313" key="23">
    <source>
        <dbReference type="EMBL" id="HIW92186.1"/>
    </source>
</evidence>
<dbReference type="InterPro" id="IPR007037">
    <property type="entry name" value="SIP_rossman_dom"/>
</dbReference>
<feature type="transmembrane region" description="Helical" evidence="19">
    <location>
        <begin position="418"/>
        <end position="437"/>
    </location>
</feature>
<evidence type="ECO:0000256" key="8">
    <source>
        <dbReference type="ARBA" id="ARBA00022741"/>
    </source>
</evidence>
<dbReference type="PROSITE" id="PS00211">
    <property type="entry name" value="ABC_TRANSPORTER_1"/>
    <property type="match status" value="1"/>
</dbReference>
<dbReference type="PANTHER" id="PTHR24221">
    <property type="entry name" value="ATP-BINDING CASSETTE SUB-FAMILY B"/>
    <property type="match status" value="1"/>
</dbReference>
<evidence type="ECO:0000259" key="22">
    <source>
        <dbReference type="PROSITE" id="PS51384"/>
    </source>
</evidence>
<dbReference type="Pfam" id="PF00005">
    <property type="entry name" value="ABC_tran"/>
    <property type="match status" value="1"/>
</dbReference>
<evidence type="ECO:0000256" key="4">
    <source>
        <dbReference type="ARBA" id="ARBA00022475"/>
    </source>
</evidence>
<keyword evidence="10 23" id="KW-0067">ATP-binding</keyword>
<evidence type="ECO:0000256" key="3">
    <source>
        <dbReference type="ARBA" id="ARBA00022448"/>
    </source>
</evidence>
<keyword evidence="3" id="KW-0813">Transport</keyword>
<dbReference type="InterPro" id="IPR036640">
    <property type="entry name" value="ABC1_TM_sf"/>
</dbReference>
<evidence type="ECO:0000256" key="14">
    <source>
        <dbReference type="ARBA" id="ARBA00023455"/>
    </source>
</evidence>
<dbReference type="InterPro" id="IPR003439">
    <property type="entry name" value="ABC_transporter-like_ATP-bd"/>
</dbReference>
<evidence type="ECO:0000256" key="6">
    <source>
        <dbReference type="ARBA" id="ARBA00022630"/>
    </source>
</evidence>
<evidence type="ECO:0000256" key="13">
    <source>
        <dbReference type="ARBA" id="ARBA00023136"/>
    </source>
</evidence>
<dbReference type="InterPro" id="IPR027417">
    <property type="entry name" value="P-loop_NTPase"/>
</dbReference>
<dbReference type="SMART" id="SM00382">
    <property type="entry name" value="AAA"/>
    <property type="match status" value="1"/>
</dbReference>
<feature type="transmembrane region" description="Helical" evidence="19">
    <location>
        <begin position="345"/>
        <end position="368"/>
    </location>
</feature>
<dbReference type="InterPro" id="IPR039421">
    <property type="entry name" value="Type_1_exporter"/>
</dbReference>
<sequence length="855" mass="91871">MAKGFNGALLHTLGAKDHVLTVTGKEWLTDNFLRVHFTSETLLDDSGEAPAAWMRAWFPDPDGGSKQFQRGYTFAETDPENGTLAVDFVIHSPAGPASYWALHCEPGDEIEGMRYGEEPFTLLDPAPEGYLLLGDLASYPAVTQLAAAIPEDIPVVVYLEKHSEADAQSPLPEGPNITAAWVDELPDGQTLVQAIGGRDWTGWYAWVTAESTATRHARTVLQREYHLNRGTLHAQAYWVAGRAMGKSRALQEHAEQQEKAAQEKAQDAPAPQQDAPAAAASGTPHEKPQEKATGVLAPAKTALIISGLVQGLLSIVGIVPFILFADLARQFLAGTDQDSALSTGITAVVIMGVSALGSGLLMLAMHLYDASYASALRRRLMGKFRNLPLGWFLSRQTADTRKLVTDDVAGMHYIVTHAVPDLVAAIVTPLATLIYLFVVDWRLGLVLLLPIIAYIYVMVSIQNKERDRVVTSQRNMSLIAGQAQSFTSTLDVAKVFGASSIVDLPGTLKETGAFTDKLQRDTGPIKIIAVMINRPTTVLGLLIIGGFLLMLPDWVSANDLVPFLILGPAFGAQLVAISGGVGTLLVSLDSRSTLDLTMSTPELTGPVEGKTRPVPSGHVVFDHVRFGYTPDRDVLPDLSLKLEPGTVTAVVGPSGAGKSTVGMLLARLWDPVAGSISIDGTDLRDMTQDELYAKVTILLQDVQLIHASIRDNIALTRPEATDEQIVTAAKAAHIHEVIMTLPEGYDTIVDADRLSGGERQRLGIARALLADTPVVVLDEATAAADPDSEWAILQGLDELLRGRTVLMIAHRLHTIAGADQILVLDQGRVTESGTHADLLAAKGSYADLWNISEVH</sequence>
<evidence type="ECO:0000256" key="1">
    <source>
        <dbReference type="ARBA" id="ARBA00001974"/>
    </source>
</evidence>
<dbReference type="InterPro" id="IPR017927">
    <property type="entry name" value="FAD-bd_FR_type"/>
</dbReference>
<evidence type="ECO:0000256" key="17">
    <source>
        <dbReference type="ARBA" id="ARBA00061644"/>
    </source>
</evidence>
<evidence type="ECO:0000256" key="12">
    <source>
        <dbReference type="ARBA" id="ARBA00022989"/>
    </source>
</evidence>
<evidence type="ECO:0000256" key="11">
    <source>
        <dbReference type="ARBA" id="ARBA00022967"/>
    </source>
</evidence>
<feature type="domain" description="FAD-binding FR-type" evidence="22">
    <location>
        <begin position="15"/>
        <end position="126"/>
    </location>
</feature>
<feature type="transmembrane region" description="Helical" evidence="19">
    <location>
        <begin position="443"/>
        <end position="461"/>
    </location>
</feature>
<dbReference type="SUPFAM" id="SSF52540">
    <property type="entry name" value="P-loop containing nucleoside triphosphate hydrolases"/>
    <property type="match status" value="1"/>
</dbReference>
<keyword evidence="5" id="KW-0997">Cell inner membrane</keyword>
<evidence type="ECO:0000256" key="5">
    <source>
        <dbReference type="ARBA" id="ARBA00022519"/>
    </source>
</evidence>
<gene>
    <name evidence="23" type="ORF">H9870_11055</name>
</gene>
<keyword evidence="13 19" id="KW-0472">Membrane</keyword>
<keyword evidence="4" id="KW-1003">Cell membrane</keyword>
<evidence type="ECO:0000259" key="21">
    <source>
        <dbReference type="PROSITE" id="PS50929"/>
    </source>
</evidence>
<dbReference type="InterPro" id="IPR039261">
    <property type="entry name" value="FNR_nucleotide-bd"/>
</dbReference>
<dbReference type="PROSITE" id="PS51384">
    <property type="entry name" value="FAD_FR"/>
    <property type="match status" value="1"/>
</dbReference>
<dbReference type="FunFam" id="3.40.50.300:FF:000299">
    <property type="entry name" value="ABC transporter ATP-binding protein/permease"/>
    <property type="match status" value="1"/>
</dbReference>
<reference evidence="23" key="1">
    <citation type="journal article" date="2021" name="PeerJ">
        <title>Extensive microbial diversity within the chicken gut microbiome revealed by metagenomics and culture.</title>
        <authorList>
            <person name="Gilroy R."/>
            <person name="Ravi A."/>
            <person name="Getino M."/>
            <person name="Pursley I."/>
            <person name="Horton D.L."/>
            <person name="Alikhan N.F."/>
            <person name="Baker D."/>
            <person name="Gharbi K."/>
            <person name="Hall N."/>
            <person name="Watson M."/>
            <person name="Adriaenssens E.M."/>
            <person name="Foster-Nyarko E."/>
            <person name="Jarju S."/>
            <person name="Secka A."/>
            <person name="Antonio M."/>
            <person name="Oren A."/>
            <person name="Chaudhuri R.R."/>
            <person name="La Ragione R."/>
            <person name="Hildebrand F."/>
            <person name="Pallen M.J."/>
        </authorList>
    </citation>
    <scope>NUCLEOTIDE SEQUENCE</scope>
    <source>
        <strain evidence="23">CHK32-1732</strain>
    </source>
</reference>
<dbReference type="PANTHER" id="PTHR24221:SF654">
    <property type="entry name" value="ATP-BINDING CASSETTE SUB-FAMILY B MEMBER 6"/>
    <property type="match status" value="1"/>
</dbReference>
<evidence type="ECO:0000256" key="16">
    <source>
        <dbReference type="ARBA" id="ARBA00023488"/>
    </source>
</evidence>
<feature type="compositionally biased region" description="Low complexity" evidence="18">
    <location>
        <begin position="267"/>
        <end position="280"/>
    </location>
</feature>
<comment type="subcellular location">
    <subcellularLocation>
        <location evidence="2">Cell inner membrane</location>
        <topology evidence="2">Multi-pass membrane protein</topology>
    </subcellularLocation>
</comment>
<dbReference type="PROSITE" id="PS50893">
    <property type="entry name" value="ABC_TRANSPORTER_2"/>
    <property type="match status" value="1"/>
</dbReference>
<dbReference type="SUPFAM" id="SSF90123">
    <property type="entry name" value="ABC transporter transmembrane region"/>
    <property type="match status" value="1"/>
</dbReference>
<dbReference type="GO" id="GO:0005524">
    <property type="term" value="F:ATP binding"/>
    <property type="evidence" value="ECO:0007669"/>
    <property type="project" value="UniProtKB-KW"/>
</dbReference>
<dbReference type="Gene3D" id="1.20.1560.10">
    <property type="entry name" value="ABC transporter type 1, transmembrane domain"/>
    <property type="match status" value="1"/>
</dbReference>
<comment type="similarity">
    <text evidence="17">Belongs to the ABC transporter superfamily. Lipid exporter (TC 3.A.1.106) family.</text>
</comment>
<dbReference type="InterPro" id="IPR013113">
    <property type="entry name" value="SIP_FAD-bd"/>
</dbReference>
<feature type="compositionally biased region" description="Basic and acidic residues" evidence="18">
    <location>
        <begin position="249"/>
        <end position="266"/>
    </location>
</feature>
<feature type="region of interest" description="Disordered" evidence="18">
    <location>
        <begin position="248"/>
        <end position="292"/>
    </location>
</feature>
<dbReference type="GO" id="GO:0140359">
    <property type="term" value="F:ABC-type transporter activity"/>
    <property type="evidence" value="ECO:0007669"/>
    <property type="project" value="InterPro"/>
</dbReference>
<keyword evidence="7 19" id="KW-0812">Transmembrane</keyword>
<keyword evidence="12 19" id="KW-1133">Transmembrane helix</keyword>